<evidence type="ECO:0000256" key="1">
    <source>
        <dbReference type="SAM" id="MobiDB-lite"/>
    </source>
</evidence>
<reference evidence="2 3" key="1">
    <citation type="submission" date="2015-01" db="EMBL/GenBank/DDBJ databases">
        <title>The Genome Sequence of Fonsecaea multimorphosa CBS 102226.</title>
        <authorList>
            <consortium name="The Broad Institute Genomics Platform"/>
            <person name="Cuomo C."/>
            <person name="de Hoog S."/>
            <person name="Gorbushina A."/>
            <person name="Stielow B."/>
            <person name="Teixiera M."/>
            <person name="Abouelleil A."/>
            <person name="Chapman S.B."/>
            <person name="Priest M."/>
            <person name="Young S.K."/>
            <person name="Wortman J."/>
            <person name="Nusbaum C."/>
            <person name="Birren B."/>
        </authorList>
    </citation>
    <scope>NUCLEOTIDE SEQUENCE [LARGE SCALE GENOMIC DNA]</scope>
    <source>
        <strain evidence="2 3">CBS 102226</strain>
    </source>
</reference>
<evidence type="ECO:0000313" key="2">
    <source>
        <dbReference type="EMBL" id="KIX98232.1"/>
    </source>
</evidence>
<dbReference type="VEuPathDB" id="FungiDB:Z520_06312"/>
<feature type="compositionally biased region" description="Basic and acidic residues" evidence="1">
    <location>
        <begin position="64"/>
        <end position="77"/>
    </location>
</feature>
<keyword evidence="3" id="KW-1185">Reference proteome</keyword>
<feature type="compositionally biased region" description="Low complexity" evidence="1">
    <location>
        <begin position="78"/>
        <end position="88"/>
    </location>
</feature>
<gene>
    <name evidence="2" type="ORF">Z520_06312</name>
</gene>
<evidence type="ECO:0000313" key="3">
    <source>
        <dbReference type="Proteomes" id="UP000053411"/>
    </source>
</evidence>
<proteinExistence type="predicted"/>
<dbReference type="Proteomes" id="UP000053411">
    <property type="component" value="Unassembled WGS sequence"/>
</dbReference>
<dbReference type="RefSeq" id="XP_016632355.1">
    <property type="nucleotide sequence ID" value="XM_016776813.1"/>
</dbReference>
<organism evidence="2 3">
    <name type="scientific">Fonsecaea multimorphosa CBS 102226</name>
    <dbReference type="NCBI Taxonomy" id="1442371"/>
    <lineage>
        <taxon>Eukaryota</taxon>
        <taxon>Fungi</taxon>
        <taxon>Dikarya</taxon>
        <taxon>Ascomycota</taxon>
        <taxon>Pezizomycotina</taxon>
        <taxon>Eurotiomycetes</taxon>
        <taxon>Chaetothyriomycetidae</taxon>
        <taxon>Chaetothyriales</taxon>
        <taxon>Herpotrichiellaceae</taxon>
        <taxon>Fonsecaea</taxon>
    </lineage>
</organism>
<name>A0A0D2JXE7_9EURO</name>
<dbReference type="EMBL" id="KN848072">
    <property type="protein sequence ID" value="KIX98232.1"/>
    <property type="molecule type" value="Genomic_DNA"/>
</dbReference>
<sequence>MVPIVPDPSRRLQEMKNEKLPLCGQALTEARSKNCVQDPTIAGLETASSRGGTGALERSTLNSEKWEAGRDGPRKDVAGPSAAAPQSDAAQMILVDEVNSSMRHIQAKWCRSSQSASSTPRQAKTGQQLCISISKP</sequence>
<dbReference type="AlphaFoldDB" id="A0A0D2JXE7"/>
<protein>
    <submittedName>
        <fullName evidence="2">Uncharacterized protein</fullName>
    </submittedName>
</protein>
<feature type="region of interest" description="Disordered" evidence="1">
    <location>
        <begin position="42"/>
        <end position="88"/>
    </location>
</feature>
<feature type="region of interest" description="Disordered" evidence="1">
    <location>
        <begin position="111"/>
        <end position="136"/>
    </location>
</feature>
<accession>A0A0D2JXE7</accession>
<dbReference type="GeneID" id="27712058"/>